<reference evidence="2 3" key="1">
    <citation type="journal article" date="2023" name="bioRxiv">
        <title>Conserved and derived expression patterns and positive selection on dental genes reveal complex evolutionary context of ever-growing rodent molars.</title>
        <authorList>
            <person name="Calamari Z.T."/>
            <person name="Song A."/>
            <person name="Cohen E."/>
            <person name="Akter M."/>
            <person name="Roy R.D."/>
            <person name="Hallikas O."/>
            <person name="Christensen M.M."/>
            <person name="Li P."/>
            <person name="Marangoni P."/>
            <person name="Jernvall J."/>
            <person name="Klein O.D."/>
        </authorList>
    </citation>
    <scope>NUCLEOTIDE SEQUENCE [LARGE SCALE GENOMIC DNA]</scope>
    <source>
        <strain evidence="2">V071</strain>
    </source>
</reference>
<feature type="compositionally biased region" description="Polar residues" evidence="1">
    <location>
        <begin position="125"/>
        <end position="139"/>
    </location>
</feature>
<accession>A0AAW0I6Y1</accession>
<gene>
    <name evidence="2" type="ORF">U0070_026788</name>
</gene>
<dbReference type="EMBL" id="JBBHLL010000202">
    <property type="protein sequence ID" value="KAK7810165.1"/>
    <property type="molecule type" value="Genomic_DNA"/>
</dbReference>
<organism evidence="2 3">
    <name type="scientific">Myodes glareolus</name>
    <name type="common">Bank vole</name>
    <name type="synonym">Clethrionomys glareolus</name>
    <dbReference type="NCBI Taxonomy" id="447135"/>
    <lineage>
        <taxon>Eukaryota</taxon>
        <taxon>Metazoa</taxon>
        <taxon>Chordata</taxon>
        <taxon>Craniata</taxon>
        <taxon>Vertebrata</taxon>
        <taxon>Euteleostomi</taxon>
        <taxon>Mammalia</taxon>
        <taxon>Eutheria</taxon>
        <taxon>Euarchontoglires</taxon>
        <taxon>Glires</taxon>
        <taxon>Rodentia</taxon>
        <taxon>Myomorpha</taxon>
        <taxon>Muroidea</taxon>
        <taxon>Cricetidae</taxon>
        <taxon>Arvicolinae</taxon>
        <taxon>Myodes</taxon>
    </lineage>
</organism>
<evidence type="ECO:0000313" key="3">
    <source>
        <dbReference type="Proteomes" id="UP001488838"/>
    </source>
</evidence>
<keyword evidence="3" id="KW-1185">Reference proteome</keyword>
<evidence type="ECO:0000256" key="1">
    <source>
        <dbReference type="SAM" id="MobiDB-lite"/>
    </source>
</evidence>
<dbReference type="AlphaFoldDB" id="A0AAW0I6Y1"/>
<name>A0AAW0I6Y1_MYOGA</name>
<feature type="non-terminal residue" evidence="2">
    <location>
        <position position="157"/>
    </location>
</feature>
<feature type="compositionally biased region" description="Low complexity" evidence="1">
    <location>
        <begin position="12"/>
        <end position="26"/>
    </location>
</feature>
<protein>
    <submittedName>
        <fullName evidence="2">Uncharacterized protein</fullName>
    </submittedName>
</protein>
<comment type="caution">
    <text evidence="2">The sequence shown here is derived from an EMBL/GenBank/DDBJ whole genome shotgun (WGS) entry which is preliminary data.</text>
</comment>
<dbReference type="Proteomes" id="UP001488838">
    <property type="component" value="Unassembled WGS sequence"/>
</dbReference>
<feature type="compositionally biased region" description="Basic and acidic residues" evidence="1">
    <location>
        <begin position="107"/>
        <end position="124"/>
    </location>
</feature>
<feature type="compositionally biased region" description="Basic and acidic residues" evidence="1">
    <location>
        <begin position="147"/>
        <end position="157"/>
    </location>
</feature>
<evidence type="ECO:0000313" key="2">
    <source>
        <dbReference type="EMBL" id="KAK7810165.1"/>
    </source>
</evidence>
<proteinExistence type="predicted"/>
<feature type="region of interest" description="Disordered" evidence="1">
    <location>
        <begin position="1"/>
        <end position="65"/>
    </location>
</feature>
<sequence>MKGTEAESRGFPLRPSQSQPVLLSSPFTWSRVETGGEANPKSQPDSRGRAPRAALEGRGGGGSAIDCRCSRPVACGKASHKIRAPGVHAGVSGDSAGEQPESPAPIEGKRVQCREKQRHQKLDSTRSTQRQGSVPTLCSTCRAHAHTPTEVHSDEAR</sequence>
<feature type="region of interest" description="Disordered" evidence="1">
    <location>
        <begin position="82"/>
        <end position="157"/>
    </location>
</feature>